<evidence type="ECO:0000256" key="3">
    <source>
        <dbReference type="ARBA" id="ARBA00005498"/>
    </source>
</evidence>
<evidence type="ECO:0000256" key="9">
    <source>
        <dbReference type="ARBA" id="ARBA00023242"/>
    </source>
</evidence>
<name>A0AAD5UFF6_9FUNG</name>
<dbReference type="GO" id="GO:0031262">
    <property type="term" value="C:Ndc80 complex"/>
    <property type="evidence" value="ECO:0007669"/>
    <property type="project" value="InterPro"/>
</dbReference>
<keyword evidence="5" id="KW-0132">Cell division</keyword>
<dbReference type="Gene3D" id="1.10.418.60">
    <property type="entry name" value="Ncd80 complex, Nuf2 subunit"/>
    <property type="match status" value="1"/>
</dbReference>
<protein>
    <submittedName>
        <fullName evidence="16">Kinetochore-associated Ndc80 complex subunit nuf2</fullName>
    </submittedName>
</protein>
<evidence type="ECO:0000259" key="13">
    <source>
        <dbReference type="Pfam" id="PF03800"/>
    </source>
</evidence>
<dbReference type="GO" id="GO:0051315">
    <property type="term" value="P:attachment of mitotic spindle microtubules to kinetochore"/>
    <property type="evidence" value="ECO:0007669"/>
    <property type="project" value="TreeGrafter"/>
</dbReference>
<dbReference type="PANTHER" id="PTHR21650:SF2">
    <property type="entry name" value="KINETOCHORE PROTEIN NUF2"/>
    <property type="match status" value="1"/>
</dbReference>
<dbReference type="EMBL" id="JADGKB010000048">
    <property type="protein sequence ID" value="KAJ3256621.1"/>
    <property type="molecule type" value="Genomic_DNA"/>
</dbReference>
<evidence type="ECO:0000256" key="4">
    <source>
        <dbReference type="ARBA" id="ARBA00022454"/>
    </source>
</evidence>
<evidence type="ECO:0000256" key="7">
    <source>
        <dbReference type="ARBA" id="ARBA00022838"/>
    </source>
</evidence>
<dbReference type="InterPro" id="IPR038275">
    <property type="entry name" value="Nuf2_N_sf"/>
</dbReference>
<keyword evidence="8 12" id="KW-0175">Coiled coil</keyword>
<keyword evidence="7" id="KW-0995">Kinetochore</keyword>
<feature type="coiled-coil region" evidence="12">
    <location>
        <begin position="130"/>
        <end position="164"/>
    </location>
</feature>
<reference evidence="16" key="1">
    <citation type="submission" date="2020-05" db="EMBL/GenBank/DDBJ databases">
        <title>Phylogenomic resolution of chytrid fungi.</title>
        <authorList>
            <person name="Stajich J.E."/>
            <person name="Amses K."/>
            <person name="Simmons R."/>
            <person name="Seto K."/>
            <person name="Myers J."/>
            <person name="Bonds A."/>
            <person name="Quandt C.A."/>
            <person name="Barry K."/>
            <person name="Liu P."/>
            <person name="Grigoriev I."/>
            <person name="Longcore J.E."/>
            <person name="James T.Y."/>
        </authorList>
    </citation>
    <scope>NUCLEOTIDE SEQUENCE</scope>
    <source>
        <strain evidence="16">PLAUS21</strain>
    </source>
</reference>
<dbReference type="GO" id="GO:0051383">
    <property type="term" value="P:kinetochore organization"/>
    <property type="evidence" value="ECO:0007669"/>
    <property type="project" value="TreeGrafter"/>
</dbReference>
<dbReference type="GO" id="GO:0005634">
    <property type="term" value="C:nucleus"/>
    <property type="evidence" value="ECO:0007669"/>
    <property type="project" value="UniProtKB-SubCell"/>
</dbReference>
<dbReference type="EMBL" id="JADGKB010000048">
    <property type="protein sequence ID" value="KAJ3256601.1"/>
    <property type="molecule type" value="Genomic_DNA"/>
</dbReference>
<dbReference type="InterPro" id="IPR041112">
    <property type="entry name" value="Nuf2_DHR10-like"/>
</dbReference>
<evidence type="ECO:0000313" key="15">
    <source>
        <dbReference type="EMBL" id="KAJ3256601.1"/>
    </source>
</evidence>
<accession>A0AAD5UFF6</accession>
<evidence type="ECO:0000259" key="14">
    <source>
        <dbReference type="Pfam" id="PF18595"/>
    </source>
</evidence>
<evidence type="ECO:0000256" key="10">
    <source>
        <dbReference type="ARBA" id="ARBA00023306"/>
    </source>
</evidence>
<gene>
    <name evidence="16" type="primary">NUF2_2</name>
    <name evidence="15" type="synonym">NUF2_1</name>
    <name evidence="15" type="ORF">HK103_005235</name>
    <name evidence="16" type="ORF">HK103_005255</name>
</gene>
<evidence type="ECO:0000256" key="1">
    <source>
        <dbReference type="ARBA" id="ARBA00004123"/>
    </source>
</evidence>
<evidence type="ECO:0000256" key="5">
    <source>
        <dbReference type="ARBA" id="ARBA00022618"/>
    </source>
</evidence>
<evidence type="ECO:0000256" key="8">
    <source>
        <dbReference type="ARBA" id="ARBA00023054"/>
    </source>
</evidence>
<dbReference type="GO" id="GO:0044877">
    <property type="term" value="F:protein-containing complex binding"/>
    <property type="evidence" value="ECO:0007669"/>
    <property type="project" value="TreeGrafter"/>
</dbReference>
<keyword evidence="6" id="KW-0498">Mitosis</keyword>
<evidence type="ECO:0000256" key="12">
    <source>
        <dbReference type="SAM" id="Coils"/>
    </source>
</evidence>
<keyword evidence="9" id="KW-0539">Nucleus</keyword>
<dbReference type="Pfam" id="PF18595">
    <property type="entry name" value="Nuf2_DHR10-like"/>
    <property type="match status" value="1"/>
</dbReference>
<comment type="similarity">
    <text evidence="3">Belongs to the NUF2 family.</text>
</comment>
<organism evidence="16 17">
    <name type="scientific">Boothiomyces macroporosus</name>
    <dbReference type="NCBI Taxonomy" id="261099"/>
    <lineage>
        <taxon>Eukaryota</taxon>
        <taxon>Fungi</taxon>
        <taxon>Fungi incertae sedis</taxon>
        <taxon>Chytridiomycota</taxon>
        <taxon>Chytridiomycota incertae sedis</taxon>
        <taxon>Chytridiomycetes</taxon>
        <taxon>Rhizophydiales</taxon>
        <taxon>Terramycetaceae</taxon>
        <taxon>Boothiomyces</taxon>
    </lineage>
</organism>
<dbReference type="Proteomes" id="UP001210925">
    <property type="component" value="Unassembled WGS sequence"/>
</dbReference>
<evidence type="ECO:0000256" key="6">
    <source>
        <dbReference type="ARBA" id="ARBA00022776"/>
    </source>
</evidence>
<dbReference type="GO" id="GO:0045132">
    <property type="term" value="P:meiotic chromosome segregation"/>
    <property type="evidence" value="ECO:0007669"/>
    <property type="project" value="TreeGrafter"/>
</dbReference>
<dbReference type="PANTHER" id="PTHR21650">
    <property type="entry name" value="MEMBRALIN/KINETOCHORE PROTEIN NUF2"/>
    <property type="match status" value="1"/>
</dbReference>
<keyword evidence="11" id="KW-0137">Centromere</keyword>
<evidence type="ECO:0000256" key="2">
    <source>
        <dbReference type="ARBA" id="ARBA00004629"/>
    </source>
</evidence>
<evidence type="ECO:0000313" key="17">
    <source>
        <dbReference type="Proteomes" id="UP001210925"/>
    </source>
</evidence>
<dbReference type="GO" id="GO:0051301">
    <property type="term" value="P:cell division"/>
    <property type="evidence" value="ECO:0007669"/>
    <property type="project" value="UniProtKB-KW"/>
</dbReference>
<comment type="caution">
    <text evidence="16">The sequence shown here is derived from an EMBL/GenBank/DDBJ whole genome shotgun (WGS) entry which is preliminary data.</text>
</comment>
<evidence type="ECO:0000313" key="16">
    <source>
        <dbReference type="EMBL" id="KAJ3256621.1"/>
    </source>
</evidence>
<keyword evidence="10" id="KW-0131">Cell cycle</keyword>
<dbReference type="GO" id="GO:0007052">
    <property type="term" value="P:mitotic spindle organization"/>
    <property type="evidence" value="ECO:0007669"/>
    <property type="project" value="TreeGrafter"/>
</dbReference>
<sequence>MSELTFPNLDTKEILQILIELSIPCTEEDLKKPTMHKMLQIYEKFTELLLGSTRNLAVPDFSTLLETPDLQQDSIALMGFYRQLLKIVTQAGVENFSLRDLLTPSVKRVRYILSAIINFCKFREDKMQIYEQCSEQAEALANQKVSLQAKLDDLTEKVNSYKYDMAYYRASRVAETPMVEKKREVVSLLTADLRELKKIQTNIGGEIDALKLEKSQLTEKMNNNTFLITNLKQECARLQSRIITNPEKLKLAIDDMIASVKIEKANVAASEKKSRELQVRIETMDSVEAVNVSNWQDIENCCDLLLEAEQERKKKRDEQARYQKDAESLQRKQEELRELTMREQQLLRQLESANSKIVRLEQHHSQRESANEQKFIKLKEEYEEVVRQHQSSVAKAQENENQAAEYEEKTETYQNTVECEINSLNLHYNNLILGIEAFQNTIQASKI</sequence>
<keyword evidence="4" id="KW-0158">Chromosome</keyword>
<feature type="domain" description="Nuf2 DHR10-like" evidence="14">
    <location>
        <begin position="259"/>
        <end position="380"/>
    </location>
</feature>
<keyword evidence="17" id="KW-1185">Reference proteome</keyword>
<evidence type="ECO:0000256" key="11">
    <source>
        <dbReference type="ARBA" id="ARBA00023328"/>
    </source>
</evidence>
<dbReference type="AlphaFoldDB" id="A0AAD5UFF6"/>
<feature type="coiled-coil region" evidence="12">
    <location>
        <begin position="298"/>
        <end position="416"/>
    </location>
</feature>
<proteinExistence type="inferred from homology"/>
<dbReference type="Pfam" id="PF03800">
    <property type="entry name" value="Nuf2"/>
    <property type="match status" value="1"/>
</dbReference>
<feature type="domain" description="Kinetochore protein Nuf2 N-terminal" evidence="13">
    <location>
        <begin position="4"/>
        <end position="138"/>
    </location>
</feature>
<comment type="subcellular location">
    <subcellularLocation>
        <location evidence="2">Chromosome</location>
        <location evidence="2">Centromere</location>
        <location evidence="2">Kinetochore</location>
    </subcellularLocation>
    <subcellularLocation>
        <location evidence="1">Nucleus</location>
    </subcellularLocation>
</comment>
<dbReference type="InterPro" id="IPR005549">
    <property type="entry name" value="Kinetochore_Nuf2_N"/>
</dbReference>